<protein>
    <recommendedName>
        <fullName evidence="4">PspA/IM30 family protein</fullName>
    </recommendedName>
</protein>
<evidence type="ECO:0008006" key="4">
    <source>
        <dbReference type="Google" id="ProtNLM"/>
    </source>
</evidence>
<accession>A0A149QYJ2</accession>
<feature type="region of interest" description="Disordered" evidence="1">
    <location>
        <begin position="118"/>
        <end position="191"/>
    </location>
</feature>
<organism evidence="2 3">
    <name type="scientific">Gluconobacter potus</name>
    <dbReference type="NCBI Taxonomy" id="2724927"/>
    <lineage>
        <taxon>Bacteria</taxon>
        <taxon>Pseudomonadati</taxon>
        <taxon>Pseudomonadota</taxon>
        <taxon>Alphaproteobacteria</taxon>
        <taxon>Acetobacterales</taxon>
        <taxon>Acetobacteraceae</taxon>
        <taxon>Gluconobacter</taxon>
    </lineage>
</organism>
<name>A0A149QYJ2_9PROT</name>
<sequence>MGLLSSFTKASGKSVGTATLNFMANRFPDLTDNAAIESYREDVEKLAAIVGRLTVRLGNDTSARDTKKADFERLRNALKLMSDKGQNIDAELPRAEKMKAELAEAEATVAQTKQDLDAARDDHQKRAQHLQEAVKAQEDRKREAERLDSDIARQKTRATEAQSRAGLTSKLDPSAAIQAATDARMNKKREALEAARADADVFTAVGKSSESSPELAAALAEVDKSASPAKNSSERLSGLFDG</sequence>
<comment type="caution">
    <text evidence="2">The sequence shown here is derived from an EMBL/GenBank/DDBJ whole genome shotgun (WGS) entry which is preliminary data.</text>
</comment>
<dbReference type="SUPFAM" id="SSF56954">
    <property type="entry name" value="Outer membrane efflux proteins (OEP)"/>
    <property type="match status" value="1"/>
</dbReference>
<feature type="compositionally biased region" description="Low complexity" evidence="1">
    <location>
        <begin position="208"/>
        <end position="220"/>
    </location>
</feature>
<evidence type="ECO:0000313" key="2">
    <source>
        <dbReference type="EMBL" id="KXV02214.1"/>
    </source>
</evidence>
<feature type="region of interest" description="Disordered" evidence="1">
    <location>
        <begin position="204"/>
        <end position="242"/>
    </location>
</feature>
<evidence type="ECO:0000256" key="1">
    <source>
        <dbReference type="SAM" id="MobiDB-lite"/>
    </source>
</evidence>
<feature type="compositionally biased region" description="Basic and acidic residues" evidence="1">
    <location>
        <begin position="135"/>
        <end position="153"/>
    </location>
</feature>
<proteinExistence type="predicted"/>
<gene>
    <name evidence="2" type="ORF">AD929_03695</name>
</gene>
<dbReference type="EMBL" id="LHZB01000101">
    <property type="protein sequence ID" value="KXV02214.1"/>
    <property type="molecule type" value="Genomic_DNA"/>
</dbReference>
<reference evidence="2 3" key="1">
    <citation type="submission" date="2015-06" db="EMBL/GenBank/DDBJ databases">
        <title>Improved classification and identification of acetic acid bacteria using matrix-assisted laser desorption/ionization time-of-flight mass spectrometry; Gluconobacter nephelii and Gluconobacter uchimurae are later heterotypic synonyms of Gluconobacter japonicus and Gluconobacter oxydans, respectively.</title>
        <authorList>
            <person name="Li L."/>
            <person name="Cleenwerck I."/>
            <person name="De Vuyst L."/>
            <person name="Vandamme P."/>
        </authorList>
    </citation>
    <scope>NUCLEOTIDE SEQUENCE [LARGE SCALE GENOMIC DNA]</scope>
    <source>
        <strain evidence="2 3">LMG 1764</strain>
    </source>
</reference>
<dbReference type="PATRIC" id="fig|442.7.peg.3226"/>
<evidence type="ECO:0000313" key="3">
    <source>
        <dbReference type="Proteomes" id="UP000075573"/>
    </source>
</evidence>
<dbReference type="AlphaFoldDB" id="A0A149QYJ2"/>
<dbReference type="RefSeq" id="WP_062494465.1">
    <property type="nucleotide sequence ID" value="NZ_LHZB01000101.1"/>
</dbReference>
<dbReference type="Proteomes" id="UP000075573">
    <property type="component" value="Unassembled WGS sequence"/>
</dbReference>